<evidence type="ECO:0000313" key="7">
    <source>
        <dbReference type="Proteomes" id="UP000198614"/>
    </source>
</evidence>
<dbReference type="InterPro" id="IPR010916">
    <property type="entry name" value="TonB_box_CS"/>
</dbReference>
<dbReference type="GO" id="GO:0070273">
    <property type="term" value="F:phosphatidylinositol-4-phosphate binding"/>
    <property type="evidence" value="ECO:0007669"/>
    <property type="project" value="InterPro"/>
</dbReference>
<dbReference type="InterPro" id="IPR038261">
    <property type="entry name" value="GPP34-like_sf"/>
</dbReference>
<proteinExistence type="predicted"/>
<dbReference type="GO" id="GO:0012505">
    <property type="term" value="C:endomembrane system"/>
    <property type="evidence" value="ECO:0007669"/>
    <property type="project" value="UniProtKB-ARBA"/>
</dbReference>
<dbReference type="Proteomes" id="UP000198614">
    <property type="component" value="Unassembled WGS sequence"/>
</dbReference>
<evidence type="ECO:0000313" key="6">
    <source>
        <dbReference type="EMBL" id="SDF91306.1"/>
    </source>
</evidence>
<dbReference type="OrthoDB" id="3871310at2"/>
<organism evidence="6 7">
    <name type="scientific">Streptomyces griseoaurantiacus</name>
    <dbReference type="NCBI Taxonomy" id="68213"/>
    <lineage>
        <taxon>Bacteria</taxon>
        <taxon>Bacillati</taxon>
        <taxon>Actinomycetota</taxon>
        <taxon>Actinomycetes</taxon>
        <taxon>Kitasatosporales</taxon>
        <taxon>Streptomycetaceae</taxon>
        <taxon>Streptomyces</taxon>
        <taxon>Streptomyces aurantiacus group</taxon>
    </lineage>
</organism>
<gene>
    <name evidence="6" type="ORF">SAMN05216260_11227</name>
</gene>
<accession>A0A1G7PYH6</accession>
<keyword evidence="4" id="KW-0472">Membrane</keyword>
<keyword evidence="3" id="KW-0446">Lipid-binding</keyword>
<reference evidence="6 7" key="1">
    <citation type="submission" date="2016-10" db="EMBL/GenBank/DDBJ databases">
        <authorList>
            <person name="de Groot N.N."/>
        </authorList>
    </citation>
    <scope>NUCLEOTIDE SEQUENCE [LARGE SCALE GENOMIC DNA]</scope>
    <source>
        <strain evidence="6 7">CGMCC 4.1859</strain>
    </source>
</reference>
<evidence type="ECO:0000256" key="1">
    <source>
        <dbReference type="ARBA" id="ARBA00004255"/>
    </source>
</evidence>
<feature type="compositionally biased region" description="Low complexity" evidence="5">
    <location>
        <begin position="96"/>
        <end position="111"/>
    </location>
</feature>
<feature type="region of interest" description="Disordered" evidence="5">
    <location>
        <begin position="96"/>
        <end position="118"/>
    </location>
</feature>
<comment type="subcellular location">
    <subcellularLocation>
        <location evidence="1">Golgi apparatus membrane</location>
        <topology evidence="1">Peripheral membrane protein</topology>
        <orientation evidence="1">Cytoplasmic side</orientation>
    </subcellularLocation>
</comment>
<evidence type="ECO:0000256" key="2">
    <source>
        <dbReference type="ARBA" id="ARBA00023034"/>
    </source>
</evidence>
<dbReference type="Gene3D" id="1.10.3630.10">
    <property type="entry name" value="yeast vps74-n-term truncation variant domain like"/>
    <property type="match status" value="1"/>
</dbReference>
<name>A0A1G7PYH6_9ACTN</name>
<dbReference type="InterPro" id="IPR008628">
    <property type="entry name" value="GPP34-like"/>
</dbReference>
<keyword evidence="2" id="KW-0333">Golgi apparatus</keyword>
<dbReference type="AlphaFoldDB" id="A0A1G7PYH6"/>
<evidence type="ECO:0000256" key="5">
    <source>
        <dbReference type="SAM" id="MobiDB-lite"/>
    </source>
</evidence>
<evidence type="ECO:0000256" key="4">
    <source>
        <dbReference type="ARBA" id="ARBA00023136"/>
    </source>
</evidence>
<dbReference type="PROSITE" id="PS00430">
    <property type="entry name" value="TONB_DEPENDENT_REC_1"/>
    <property type="match status" value="1"/>
</dbReference>
<dbReference type="EMBL" id="FNAX01000012">
    <property type="protein sequence ID" value="SDF91306.1"/>
    <property type="molecule type" value="Genomic_DNA"/>
</dbReference>
<dbReference type="GO" id="GO:0005737">
    <property type="term" value="C:cytoplasm"/>
    <property type="evidence" value="ECO:0007669"/>
    <property type="project" value="UniProtKB-ARBA"/>
</dbReference>
<dbReference type="Pfam" id="PF05719">
    <property type="entry name" value="GPP34"/>
    <property type="match status" value="1"/>
</dbReference>
<sequence length="201" mass="20889">MATAQALSALAFAPGADPAIEQGDLSLALAGAELIDLLGLGAVRLAGARILPVAPARTEDSMLVEAASEVVQDDSHETVESWLWRRGNGLAARYRAAPGAGGSAAPAHSSRNPFRRARPVSVDPRVLGEATERLETGDPVLAGLAASAGVRAAPPDEALTGLGADETVVLAEVHQAVTRLAGERQRRSIEQDAFDNVWRGY</sequence>
<evidence type="ECO:0000256" key="3">
    <source>
        <dbReference type="ARBA" id="ARBA00023121"/>
    </source>
</evidence>
<protein>
    <submittedName>
        <fullName evidence="6">Golgi phosphoprotein 3 (GPP34)</fullName>
    </submittedName>
</protein>